<dbReference type="Ensembl" id="ENSACAT00000044066.1">
    <property type="protein sequence ID" value="ENSACAP00000026994.1"/>
    <property type="gene ID" value="ENSACAG00000008333.4"/>
</dbReference>
<sequence>MRTALAAPQRTLQLTLAVVKPDAMAHPLILQAVHRIIVENKFLIIRSKDLLWNRQQSQRFYQEHSDSATSASREIAFFFPEFSEEAWFRDEEPHLRREPGPDDPKAGVHLWPEYGRTETDG</sequence>
<comment type="caution">
    <text evidence="9">Lacks conserved residue(s) required for the propagation of feature annotation.</text>
</comment>
<keyword evidence="6" id="KW-0067">ATP-binding</keyword>
<protein>
    <recommendedName>
        <fullName evidence="11">Nucleoside diphosphate kinase-like domain-containing protein</fullName>
    </recommendedName>
</protein>
<evidence type="ECO:0000259" key="11">
    <source>
        <dbReference type="SMART" id="SM00562"/>
    </source>
</evidence>
<keyword evidence="2" id="KW-0808">Transferase</keyword>
<evidence type="ECO:0000313" key="12">
    <source>
        <dbReference type="Ensembl" id="ENSACAP00000026994.1"/>
    </source>
</evidence>
<dbReference type="AlphaFoldDB" id="A0A803SVK4"/>
<evidence type="ECO:0000256" key="7">
    <source>
        <dbReference type="ARBA" id="ARBA00022842"/>
    </source>
</evidence>
<proteinExistence type="inferred from homology"/>
<dbReference type="GO" id="GO:0005524">
    <property type="term" value="F:ATP binding"/>
    <property type="evidence" value="ECO:0007669"/>
    <property type="project" value="UniProtKB-KW"/>
</dbReference>
<evidence type="ECO:0000256" key="10">
    <source>
        <dbReference type="SAM" id="MobiDB-lite"/>
    </source>
</evidence>
<reference evidence="12" key="2">
    <citation type="submission" date="2025-08" db="UniProtKB">
        <authorList>
            <consortium name="Ensembl"/>
        </authorList>
    </citation>
    <scope>IDENTIFICATION</scope>
</reference>
<evidence type="ECO:0000256" key="8">
    <source>
        <dbReference type="ARBA" id="ARBA00023080"/>
    </source>
</evidence>
<keyword evidence="8" id="KW-0546">Nucleotide metabolism</keyword>
<reference evidence="12" key="1">
    <citation type="submission" date="2009-12" db="EMBL/GenBank/DDBJ databases">
        <title>The Genome Sequence of Anolis carolinensis (Green Anole Lizard).</title>
        <authorList>
            <consortium name="The Genome Sequencing Platform"/>
            <person name="Di Palma F."/>
            <person name="Alfoldi J."/>
            <person name="Heiman D."/>
            <person name="Young S."/>
            <person name="Grabherr M."/>
            <person name="Johnson J."/>
            <person name="Lander E.S."/>
            <person name="Lindblad-Toh K."/>
        </authorList>
    </citation>
    <scope>NUCLEOTIDE SEQUENCE [LARGE SCALE GENOMIC DNA]</scope>
    <source>
        <strain evidence="12">JBL SC #1</strain>
    </source>
</reference>
<dbReference type="Bgee" id="ENSACAG00000008333">
    <property type="expression patterns" value="Expressed in kidney and 12 other cell types or tissues"/>
</dbReference>
<evidence type="ECO:0000256" key="3">
    <source>
        <dbReference type="ARBA" id="ARBA00022723"/>
    </source>
</evidence>
<dbReference type="Proteomes" id="UP000001646">
    <property type="component" value="Unplaced"/>
</dbReference>
<comment type="similarity">
    <text evidence="9">Belongs to the NDK family.</text>
</comment>
<feature type="region of interest" description="Disordered" evidence="10">
    <location>
        <begin position="91"/>
        <end position="121"/>
    </location>
</feature>
<dbReference type="GO" id="GO:0004550">
    <property type="term" value="F:nucleoside diphosphate kinase activity"/>
    <property type="evidence" value="ECO:0007669"/>
    <property type="project" value="InterPro"/>
</dbReference>
<dbReference type="SUPFAM" id="SSF54919">
    <property type="entry name" value="Nucleoside diphosphate kinase, NDK"/>
    <property type="match status" value="1"/>
</dbReference>
<evidence type="ECO:0000256" key="6">
    <source>
        <dbReference type="ARBA" id="ARBA00022840"/>
    </source>
</evidence>
<dbReference type="InterPro" id="IPR036850">
    <property type="entry name" value="NDK-like_dom_sf"/>
</dbReference>
<reference evidence="12" key="3">
    <citation type="submission" date="2025-09" db="UniProtKB">
        <authorList>
            <consortium name="Ensembl"/>
        </authorList>
    </citation>
    <scope>IDENTIFICATION</scope>
</reference>
<keyword evidence="7" id="KW-0460">Magnesium</keyword>
<dbReference type="PROSITE" id="PS51374">
    <property type="entry name" value="NDPK_LIKE"/>
    <property type="match status" value="1"/>
</dbReference>
<dbReference type="Gene3D" id="3.30.70.141">
    <property type="entry name" value="Nucleoside diphosphate kinase-like domain"/>
    <property type="match status" value="1"/>
</dbReference>
<name>A0A803SVK4_ANOCA</name>
<dbReference type="GeneTree" id="ENSGT00940000160284"/>
<keyword evidence="5" id="KW-0418">Kinase</keyword>
<evidence type="ECO:0000313" key="13">
    <source>
        <dbReference type="Proteomes" id="UP000001646"/>
    </source>
</evidence>
<dbReference type="GO" id="GO:0009117">
    <property type="term" value="P:nucleotide metabolic process"/>
    <property type="evidence" value="ECO:0007669"/>
    <property type="project" value="UniProtKB-KW"/>
</dbReference>
<feature type="domain" description="Nucleoside diphosphate kinase-like" evidence="11">
    <location>
        <begin position="12"/>
        <end position="86"/>
    </location>
</feature>
<evidence type="ECO:0000256" key="2">
    <source>
        <dbReference type="ARBA" id="ARBA00022679"/>
    </source>
</evidence>
<dbReference type="InterPro" id="IPR037994">
    <property type="entry name" value="NDPk6"/>
</dbReference>
<dbReference type="GO" id="GO:0046872">
    <property type="term" value="F:metal ion binding"/>
    <property type="evidence" value="ECO:0007669"/>
    <property type="project" value="UniProtKB-KW"/>
</dbReference>
<organism evidence="12 13">
    <name type="scientific">Anolis carolinensis</name>
    <name type="common">Green anole</name>
    <name type="synonym">American chameleon</name>
    <dbReference type="NCBI Taxonomy" id="28377"/>
    <lineage>
        <taxon>Eukaryota</taxon>
        <taxon>Metazoa</taxon>
        <taxon>Chordata</taxon>
        <taxon>Craniata</taxon>
        <taxon>Vertebrata</taxon>
        <taxon>Euteleostomi</taxon>
        <taxon>Lepidosauria</taxon>
        <taxon>Squamata</taxon>
        <taxon>Bifurcata</taxon>
        <taxon>Unidentata</taxon>
        <taxon>Episquamata</taxon>
        <taxon>Toxicofera</taxon>
        <taxon>Iguania</taxon>
        <taxon>Dactyloidae</taxon>
        <taxon>Anolis</taxon>
    </lineage>
</organism>
<comment type="cofactor">
    <cofactor evidence="1">
        <name>Mg(2+)</name>
        <dbReference type="ChEBI" id="CHEBI:18420"/>
    </cofactor>
</comment>
<dbReference type="PANTHER" id="PTHR46956:SF1">
    <property type="entry name" value="NUCLEOSIDE DIPHOSPHATE KINASE 6"/>
    <property type="match status" value="1"/>
</dbReference>
<accession>A0A803SVK4</accession>
<feature type="compositionally biased region" description="Basic and acidic residues" evidence="10">
    <location>
        <begin position="91"/>
        <end position="106"/>
    </location>
</feature>
<dbReference type="PANTHER" id="PTHR46956">
    <property type="entry name" value="NUCLEOSIDE DIPHOSPHATE KINASE 6"/>
    <property type="match status" value="1"/>
</dbReference>
<keyword evidence="13" id="KW-1185">Reference proteome</keyword>
<evidence type="ECO:0000256" key="5">
    <source>
        <dbReference type="ARBA" id="ARBA00022777"/>
    </source>
</evidence>
<keyword evidence="4" id="KW-0547">Nucleotide-binding</keyword>
<evidence type="ECO:0000256" key="9">
    <source>
        <dbReference type="PROSITE-ProRule" id="PRU00706"/>
    </source>
</evidence>
<dbReference type="Pfam" id="PF00334">
    <property type="entry name" value="NDK"/>
    <property type="match status" value="1"/>
</dbReference>
<keyword evidence="3" id="KW-0479">Metal-binding</keyword>
<dbReference type="InterPro" id="IPR034907">
    <property type="entry name" value="NDK-like_dom"/>
</dbReference>
<dbReference type="SMART" id="SM00562">
    <property type="entry name" value="NDK"/>
    <property type="match status" value="1"/>
</dbReference>
<evidence type="ECO:0000256" key="4">
    <source>
        <dbReference type="ARBA" id="ARBA00022741"/>
    </source>
</evidence>
<evidence type="ECO:0000256" key="1">
    <source>
        <dbReference type="ARBA" id="ARBA00001946"/>
    </source>
</evidence>